<dbReference type="FunFam" id="3.30.70.2460:FF:000001">
    <property type="entry name" value="DNA repair protein Rad4 family"/>
    <property type="match status" value="1"/>
</dbReference>
<evidence type="ECO:0000256" key="5">
    <source>
        <dbReference type="ARBA" id="ARBA00023204"/>
    </source>
</evidence>
<comment type="subcellular location">
    <subcellularLocation>
        <location evidence="1">Nucleus</location>
    </subcellularLocation>
</comment>
<dbReference type="InterPro" id="IPR018325">
    <property type="entry name" value="Rad4/PNGase_transGLS-fold"/>
</dbReference>
<dbReference type="GO" id="GO:0006289">
    <property type="term" value="P:nucleotide-excision repair"/>
    <property type="evidence" value="ECO:0007669"/>
    <property type="project" value="InterPro"/>
</dbReference>
<dbReference type="GO" id="GO:0003684">
    <property type="term" value="F:damaged DNA binding"/>
    <property type="evidence" value="ECO:0007669"/>
    <property type="project" value="InterPro"/>
</dbReference>
<dbReference type="Gene3D" id="3.90.260.10">
    <property type="entry name" value="Transglutaminase-like"/>
    <property type="match status" value="2"/>
</dbReference>
<feature type="region of interest" description="Disordered" evidence="7">
    <location>
        <begin position="1010"/>
        <end position="1084"/>
    </location>
</feature>
<dbReference type="SMART" id="SM01031">
    <property type="entry name" value="BHD_2"/>
    <property type="match status" value="1"/>
</dbReference>
<name>A0AAV7X9P0_9NEOP</name>
<dbReference type="GO" id="GO:0003697">
    <property type="term" value="F:single-stranded DNA binding"/>
    <property type="evidence" value="ECO:0007669"/>
    <property type="project" value="TreeGrafter"/>
</dbReference>
<feature type="compositionally biased region" description="Polar residues" evidence="7">
    <location>
        <begin position="540"/>
        <end position="584"/>
    </location>
</feature>
<comment type="caution">
    <text evidence="11">The sequence shown here is derived from an EMBL/GenBank/DDBJ whole genome shotgun (WGS) entry which is preliminary data.</text>
</comment>
<dbReference type="InterPro" id="IPR004583">
    <property type="entry name" value="DNA_repair_Rad4"/>
</dbReference>
<protein>
    <recommendedName>
        <fullName evidence="13">DNA repair protein complementing XP-C cells homolog</fullName>
    </recommendedName>
</protein>
<dbReference type="PANTHER" id="PTHR12135:SF0">
    <property type="entry name" value="DNA REPAIR PROTEIN COMPLEMENTING XP-C CELLS"/>
    <property type="match status" value="1"/>
</dbReference>
<dbReference type="InterPro" id="IPR036985">
    <property type="entry name" value="Transglutaminase-like_sf"/>
</dbReference>
<dbReference type="InterPro" id="IPR018026">
    <property type="entry name" value="DNA_repair_Rad4-like"/>
</dbReference>
<evidence type="ECO:0000259" key="10">
    <source>
        <dbReference type="SMART" id="SM01032"/>
    </source>
</evidence>
<dbReference type="GO" id="GO:0000111">
    <property type="term" value="C:nucleotide-excision repair factor 2 complex"/>
    <property type="evidence" value="ECO:0007669"/>
    <property type="project" value="TreeGrafter"/>
</dbReference>
<feature type="domain" description="Rad4 beta-hairpin" evidence="8">
    <location>
        <begin position="732"/>
        <end position="784"/>
    </location>
</feature>
<dbReference type="Pfam" id="PF10403">
    <property type="entry name" value="BHD_1"/>
    <property type="match status" value="1"/>
</dbReference>
<dbReference type="Pfam" id="PF03835">
    <property type="entry name" value="Rad4"/>
    <property type="match status" value="1"/>
</dbReference>
<feature type="compositionally biased region" description="Basic residues" evidence="7">
    <location>
        <begin position="1019"/>
        <end position="1042"/>
    </location>
</feature>
<dbReference type="GO" id="GO:0071942">
    <property type="term" value="C:XPC complex"/>
    <property type="evidence" value="ECO:0007669"/>
    <property type="project" value="TreeGrafter"/>
</dbReference>
<evidence type="ECO:0000256" key="2">
    <source>
        <dbReference type="ARBA" id="ARBA00009525"/>
    </source>
</evidence>
<feature type="compositionally biased region" description="Basic and acidic residues" evidence="7">
    <location>
        <begin position="419"/>
        <end position="430"/>
    </location>
</feature>
<feature type="region of interest" description="Disordered" evidence="7">
    <location>
        <begin position="1"/>
        <end position="119"/>
    </location>
</feature>
<dbReference type="InterPro" id="IPR018327">
    <property type="entry name" value="BHD_2"/>
</dbReference>
<organism evidence="11 12">
    <name type="scientific">Megalurothrips usitatus</name>
    <name type="common">bean blossom thrips</name>
    <dbReference type="NCBI Taxonomy" id="439358"/>
    <lineage>
        <taxon>Eukaryota</taxon>
        <taxon>Metazoa</taxon>
        <taxon>Ecdysozoa</taxon>
        <taxon>Arthropoda</taxon>
        <taxon>Hexapoda</taxon>
        <taxon>Insecta</taxon>
        <taxon>Pterygota</taxon>
        <taxon>Neoptera</taxon>
        <taxon>Paraneoptera</taxon>
        <taxon>Thysanoptera</taxon>
        <taxon>Terebrantia</taxon>
        <taxon>Thripoidea</taxon>
        <taxon>Thripidae</taxon>
        <taxon>Megalurothrips</taxon>
    </lineage>
</organism>
<keyword evidence="4" id="KW-0238">DNA-binding</keyword>
<dbReference type="Gene3D" id="3.30.70.2460">
    <property type="entry name" value="Rad4, beta-hairpin domain BHD3"/>
    <property type="match status" value="1"/>
</dbReference>
<dbReference type="InterPro" id="IPR038765">
    <property type="entry name" value="Papain-like_cys_pep_sf"/>
</dbReference>
<feature type="compositionally biased region" description="Acidic residues" evidence="7">
    <location>
        <begin position="1047"/>
        <end position="1077"/>
    </location>
</feature>
<feature type="region of interest" description="Disordered" evidence="7">
    <location>
        <begin position="141"/>
        <end position="162"/>
    </location>
</feature>
<evidence type="ECO:0000256" key="1">
    <source>
        <dbReference type="ARBA" id="ARBA00004123"/>
    </source>
</evidence>
<accession>A0AAV7X9P0</accession>
<sequence>MKNEDCVEPSSLRSSKRIQNSQRKSKDVKITEDVKPRAGPAKSTRRTTSGKPEGQTTKSKDDRGGHNTVAPIKTTRASTSSLDKNAKGGKKSVENEKSANTSRKRNLKKEKEINQLPVKSEVPDSVDNLDIAQLLALGEGLKMESKSSEPSDSGSEEWEEVDPNDIKQHEFPKEGVQITVNAPEFNWRRKKQRDQQACLEAEMNRAFNRVRKELQLLCHKTSLLLWLAHGIFVNKVINTDCIRAIALSLIPRDLTAMPKGPCKRYVDQLLKWFTSEFECSEGFPETLESGQSRNLVTVLEQHFSRRYAKSTRELTFMFVTILRIVGMESRLIISFQPVPLKPQSDTLLAVNRKNGKSKRSRLPNKHSESEDDPAPQSQQAKSQDKASVKSTKQNAASKDAGDAGPNRVGKSGPSGTKPDLPKKENTEGNCRRGRKPDTGSAKSPPKSPPKTRQLRQKNSGKIYKEKSDSENETSDEEADIKPILSPDKKKVDDKSLSERLKAAAAKRLPANKRKSDLSRISTAKSKSSGNSDFEPKPKRNSQTGNSKKSVSPQKPSTSRRSISQKSNSDSDFETTPKQRSSGGSKTPVKRRQSKCSASKGKENFFCGKIGKKVLSSDDESGKKLLAASGSDYWIEVYLKDEDKWACIDVPSKKVDSTAAVLAKATQPVCYVLAFNVEGTVKDVTKRYSPRFSQVTVKQRVSADWWDKSLRPFKPKHTKREATEDSEMNLVELDRPMPKSVGECKNHPLYVLKRHLLKFEAIYPPDSPSLGFVRNEAIYARQNVYRLRSRETWMKDGKVVKLGEQPYKVVTQPKWDKINRKILTGVPLEVFGPWQVEDYVPPPAVDGKVPRNAYGNVELFKPTMLPGGCVHLQVPGLSRVAKKLRIDCAPAIVGFDFHSGGVHPTYDGFVVCEENVDALMDAWNKEIDESAKRREEKHEKRVYGNWKRLIKGLLIREQLKYRYDFIEEGQKDAASGQSTVNADVLQASRIPTESAPLPLLFPKLMANIRNGKSQQTKSAVKGKKSQTKPQTKKKGPKPKSTRKRKDETSEEEESAWDSSTTEEDDSEMVLLSDEDSGSEFENLKK</sequence>
<feature type="domain" description="Rad4 beta-hairpin" evidence="9">
    <location>
        <begin position="786"/>
        <end position="841"/>
    </location>
</feature>
<dbReference type="InterPro" id="IPR018328">
    <property type="entry name" value="Rad4_beta-hairpin_dom3"/>
</dbReference>
<dbReference type="GO" id="GO:0006298">
    <property type="term" value="P:mismatch repair"/>
    <property type="evidence" value="ECO:0007669"/>
    <property type="project" value="TreeGrafter"/>
</dbReference>
<dbReference type="AlphaFoldDB" id="A0AAV7X9P0"/>
<evidence type="ECO:0000256" key="3">
    <source>
        <dbReference type="ARBA" id="ARBA00022763"/>
    </source>
</evidence>
<evidence type="ECO:0000313" key="12">
    <source>
        <dbReference type="Proteomes" id="UP001075354"/>
    </source>
</evidence>
<reference evidence="11" key="1">
    <citation type="submission" date="2022-12" db="EMBL/GenBank/DDBJ databases">
        <title>Chromosome-level genome assembly of the bean flower thrips Megalurothrips usitatus.</title>
        <authorList>
            <person name="Ma L."/>
            <person name="Liu Q."/>
            <person name="Li H."/>
            <person name="Cai W."/>
        </authorList>
    </citation>
    <scope>NUCLEOTIDE SEQUENCE</scope>
    <source>
        <strain evidence="11">Cailab_2022a</strain>
    </source>
</reference>
<dbReference type="InterPro" id="IPR042488">
    <property type="entry name" value="Rad4_BHD3_sf"/>
</dbReference>
<dbReference type="SMART" id="SM01030">
    <property type="entry name" value="BHD_1"/>
    <property type="match status" value="1"/>
</dbReference>
<dbReference type="InterPro" id="IPR018326">
    <property type="entry name" value="Rad4_beta-hairpin_dom1"/>
</dbReference>
<keyword evidence="5" id="KW-0234">DNA repair</keyword>
<dbReference type="SMART" id="SM01032">
    <property type="entry name" value="BHD_3"/>
    <property type="match status" value="1"/>
</dbReference>
<feature type="compositionally biased region" description="Polar residues" evidence="7">
    <location>
        <begin position="11"/>
        <end position="22"/>
    </location>
</feature>
<evidence type="ECO:0000259" key="9">
    <source>
        <dbReference type="SMART" id="SM01031"/>
    </source>
</evidence>
<keyword evidence="6" id="KW-0539">Nucleus</keyword>
<evidence type="ECO:0000256" key="4">
    <source>
        <dbReference type="ARBA" id="ARBA00023125"/>
    </source>
</evidence>
<dbReference type="EMBL" id="JAPTSV010000013">
    <property type="protein sequence ID" value="KAJ1521138.1"/>
    <property type="molecule type" value="Genomic_DNA"/>
</dbReference>
<dbReference type="Gene3D" id="2.20.20.110">
    <property type="entry name" value="Rad4, beta-hairpin domain BHD1"/>
    <property type="match status" value="1"/>
</dbReference>
<feature type="region of interest" description="Disordered" evidence="7">
    <location>
        <begin position="349"/>
        <end position="596"/>
    </location>
</feature>
<dbReference type="Proteomes" id="UP001075354">
    <property type="component" value="Chromosome 13"/>
</dbReference>
<dbReference type="GO" id="GO:0005737">
    <property type="term" value="C:cytoplasm"/>
    <property type="evidence" value="ECO:0007669"/>
    <property type="project" value="TreeGrafter"/>
</dbReference>
<feature type="compositionally biased region" description="Polar residues" evidence="7">
    <location>
        <begin position="46"/>
        <end position="57"/>
    </location>
</feature>
<evidence type="ECO:0000313" key="11">
    <source>
        <dbReference type="EMBL" id="KAJ1521138.1"/>
    </source>
</evidence>
<evidence type="ECO:0000256" key="7">
    <source>
        <dbReference type="SAM" id="MobiDB-lite"/>
    </source>
</evidence>
<proteinExistence type="inferred from homology"/>
<comment type="similarity">
    <text evidence="2">Belongs to the XPC family.</text>
</comment>
<evidence type="ECO:0000256" key="6">
    <source>
        <dbReference type="ARBA" id="ARBA00023242"/>
    </source>
</evidence>
<keyword evidence="12" id="KW-1185">Reference proteome</keyword>
<feature type="compositionally biased region" description="Basic residues" evidence="7">
    <location>
        <begin position="353"/>
        <end position="364"/>
    </location>
</feature>
<dbReference type="NCBIfam" id="TIGR00605">
    <property type="entry name" value="rad4"/>
    <property type="match status" value="1"/>
</dbReference>
<evidence type="ECO:0000259" key="8">
    <source>
        <dbReference type="SMART" id="SM01030"/>
    </source>
</evidence>
<dbReference type="SUPFAM" id="SSF54001">
    <property type="entry name" value="Cysteine proteinases"/>
    <property type="match status" value="1"/>
</dbReference>
<dbReference type="Pfam" id="PF10405">
    <property type="entry name" value="BHD_3"/>
    <property type="match status" value="1"/>
</dbReference>
<feature type="compositionally biased region" description="Basic and acidic residues" evidence="7">
    <location>
        <begin position="486"/>
        <end position="501"/>
    </location>
</feature>
<dbReference type="PANTHER" id="PTHR12135">
    <property type="entry name" value="DNA REPAIR PROTEIN XP-C / RAD4"/>
    <property type="match status" value="1"/>
</dbReference>
<keyword evidence="3" id="KW-0227">DNA damage</keyword>
<feature type="compositionally biased region" description="Polar residues" evidence="7">
    <location>
        <begin position="518"/>
        <end position="531"/>
    </location>
</feature>
<feature type="compositionally biased region" description="Basic and acidic residues" evidence="7">
    <location>
        <begin position="24"/>
        <end position="36"/>
    </location>
</feature>
<gene>
    <name evidence="11" type="ORF">ONE63_002834</name>
</gene>
<feature type="domain" description="Rad4 beta-hairpin" evidence="10">
    <location>
        <begin position="848"/>
        <end position="922"/>
    </location>
</feature>
<evidence type="ECO:0008006" key="13">
    <source>
        <dbReference type="Google" id="ProtNLM"/>
    </source>
</evidence>